<keyword evidence="4" id="KW-1185">Reference proteome</keyword>
<feature type="non-terminal residue" evidence="3">
    <location>
        <position position="101"/>
    </location>
</feature>
<organism evidence="3 4">
    <name type="scientific">Meganyctiphanes norvegica</name>
    <name type="common">Northern krill</name>
    <name type="synonym">Thysanopoda norvegica</name>
    <dbReference type="NCBI Taxonomy" id="48144"/>
    <lineage>
        <taxon>Eukaryota</taxon>
        <taxon>Metazoa</taxon>
        <taxon>Ecdysozoa</taxon>
        <taxon>Arthropoda</taxon>
        <taxon>Crustacea</taxon>
        <taxon>Multicrustacea</taxon>
        <taxon>Malacostraca</taxon>
        <taxon>Eumalacostraca</taxon>
        <taxon>Eucarida</taxon>
        <taxon>Euphausiacea</taxon>
        <taxon>Euphausiidae</taxon>
        <taxon>Meganyctiphanes</taxon>
    </lineage>
</organism>
<accession>A0AAV2SZY1</accession>
<evidence type="ECO:0000256" key="2">
    <source>
        <dbReference type="SAM" id="SignalP"/>
    </source>
</evidence>
<dbReference type="EMBL" id="CAXKWB010182492">
    <property type="protein sequence ID" value="CAL4254198.1"/>
    <property type="molecule type" value="Genomic_DNA"/>
</dbReference>
<protein>
    <submittedName>
        <fullName evidence="3">Uncharacterized protein</fullName>
    </submittedName>
</protein>
<keyword evidence="2" id="KW-0732">Signal</keyword>
<keyword evidence="1" id="KW-0175">Coiled coil</keyword>
<reference evidence="3 4" key="1">
    <citation type="submission" date="2024-05" db="EMBL/GenBank/DDBJ databases">
        <authorList>
            <person name="Wallberg A."/>
        </authorList>
    </citation>
    <scope>NUCLEOTIDE SEQUENCE [LARGE SCALE GENOMIC DNA]</scope>
</reference>
<feature type="non-terminal residue" evidence="3">
    <location>
        <position position="1"/>
    </location>
</feature>
<feature type="signal peptide" evidence="2">
    <location>
        <begin position="1"/>
        <end position="20"/>
    </location>
</feature>
<proteinExistence type="predicted"/>
<dbReference type="Proteomes" id="UP001497623">
    <property type="component" value="Unassembled WGS sequence"/>
</dbReference>
<feature type="chain" id="PRO_5043898377" evidence="2">
    <location>
        <begin position="21"/>
        <end position="101"/>
    </location>
</feature>
<sequence>SISATMFIWILLLILDLVNNHTLNIIKNEEETLSDNESQINHANDEIDDILRNIQNLQLQDTSGHKESVFSNMEAAQHLKDAMIHIMYQEYVWEQILAQID</sequence>
<gene>
    <name evidence="3" type="ORF">MNOR_LOCUS41959</name>
</gene>
<dbReference type="AlphaFoldDB" id="A0AAV2SZY1"/>
<evidence type="ECO:0000256" key="1">
    <source>
        <dbReference type="SAM" id="Coils"/>
    </source>
</evidence>
<name>A0AAV2SZY1_MEGNR</name>
<evidence type="ECO:0000313" key="4">
    <source>
        <dbReference type="Proteomes" id="UP001497623"/>
    </source>
</evidence>
<feature type="coiled-coil region" evidence="1">
    <location>
        <begin position="26"/>
        <end position="60"/>
    </location>
</feature>
<comment type="caution">
    <text evidence="3">The sequence shown here is derived from an EMBL/GenBank/DDBJ whole genome shotgun (WGS) entry which is preliminary data.</text>
</comment>
<evidence type="ECO:0000313" key="3">
    <source>
        <dbReference type="EMBL" id="CAL4254198.1"/>
    </source>
</evidence>